<dbReference type="EMBL" id="MN739616">
    <property type="protein sequence ID" value="QHT16105.1"/>
    <property type="molecule type" value="Genomic_DNA"/>
</dbReference>
<proteinExistence type="predicted"/>
<dbReference type="AlphaFoldDB" id="A0A6C0DKM1"/>
<dbReference type="InterPro" id="IPR027417">
    <property type="entry name" value="P-loop_NTPase"/>
</dbReference>
<evidence type="ECO:0000313" key="1">
    <source>
        <dbReference type="EMBL" id="QHT16105.1"/>
    </source>
</evidence>
<protein>
    <submittedName>
        <fullName evidence="1">Uncharacterized protein</fullName>
    </submittedName>
</protein>
<name>A0A6C0DKM1_9ZZZZ</name>
<accession>A0A6C0DKM1</accession>
<organism evidence="1">
    <name type="scientific">viral metagenome</name>
    <dbReference type="NCBI Taxonomy" id="1070528"/>
    <lineage>
        <taxon>unclassified sequences</taxon>
        <taxon>metagenomes</taxon>
        <taxon>organismal metagenomes</taxon>
    </lineage>
</organism>
<sequence length="380" mass="45401">MENNNKLNDIKEFNDVIFSSTISKHYQNIIFIYTPPKVGSTALVSSLRLSCSDKFLTIHVHDEKMLSILTGNDNKKGITINDIIKYNAFLGKNVFIIDVYRNPIERKMSEYFELISNFHFNNSDENLIKYDLNLLINRFNKLFPYIGNGDYFFDKYELSILIPENFDFENGFLYIKNNNINYIKLRLCDSNRWGSILSNILKTEIIIIPDYKTENKIIGELYQQFKKIYKIPENFLENITKCNYFNYYNSDREKDVYLKYWNSMKTKTFQAFNENEYKLYMEITSENQYNNFIQRNHYLDFGCICRSCFYKRKQIINKLKRGENVNLKIVHEEVVAEKKMSKMKEFVRVNRSYQQSNAKLRSTYRNRGTDFSISGILHRP</sequence>
<reference evidence="1" key="1">
    <citation type="journal article" date="2020" name="Nature">
        <title>Giant virus diversity and host interactions through global metagenomics.</title>
        <authorList>
            <person name="Schulz F."/>
            <person name="Roux S."/>
            <person name="Paez-Espino D."/>
            <person name="Jungbluth S."/>
            <person name="Walsh D.A."/>
            <person name="Denef V.J."/>
            <person name="McMahon K.D."/>
            <person name="Konstantinidis K.T."/>
            <person name="Eloe-Fadrosh E.A."/>
            <person name="Kyrpides N.C."/>
            <person name="Woyke T."/>
        </authorList>
    </citation>
    <scope>NUCLEOTIDE SEQUENCE</scope>
    <source>
        <strain evidence="1">GVMAG-M-3300023174-182</strain>
    </source>
</reference>
<dbReference type="SUPFAM" id="SSF52540">
    <property type="entry name" value="P-loop containing nucleoside triphosphate hydrolases"/>
    <property type="match status" value="1"/>
</dbReference>